<organism evidence="7 8">
    <name type="scientific">Rhabdobacter roseus</name>
    <dbReference type="NCBI Taxonomy" id="1655419"/>
    <lineage>
        <taxon>Bacteria</taxon>
        <taxon>Pseudomonadati</taxon>
        <taxon>Bacteroidota</taxon>
        <taxon>Cytophagia</taxon>
        <taxon>Cytophagales</taxon>
        <taxon>Cytophagaceae</taxon>
        <taxon>Rhabdobacter</taxon>
    </lineage>
</organism>
<dbReference type="Gene3D" id="3.40.50.300">
    <property type="entry name" value="P-loop containing nucleotide triphosphate hydrolases"/>
    <property type="match status" value="1"/>
</dbReference>
<dbReference type="GO" id="GO:0016887">
    <property type="term" value="F:ATP hydrolysis activity"/>
    <property type="evidence" value="ECO:0007669"/>
    <property type="project" value="InterPro"/>
</dbReference>
<evidence type="ECO:0000313" key="7">
    <source>
        <dbReference type="EMBL" id="MBB5282137.1"/>
    </source>
</evidence>
<dbReference type="SMART" id="SM00382">
    <property type="entry name" value="AAA"/>
    <property type="match status" value="1"/>
</dbReference>
<dbReference type="PANTHER" id="PTHR42794">
    <property type="entry name" value="HEMIN IMPORT ATP-BINDING PROTEIN HMUV"/>
    <property type="match status" value="1"/>
</dbReference>
<evidence type="ECO:0000256" key="4">
    <source>
        <dbReference type="ARBA" id="ARBA00022967"/>
    </source>
</evidence>
<name>A0A840TK12_9BACT</name>
<dbReference type="PROSITE" id="PS50893">
    <property type="entry name" value="ABC_TRANSPORTER_2"/>
    <property type="match status" value="1"/>
</dbReference>
<proteinExistence type="predicted"/>
<dbReference type="CDD" id="cd03214">
    <property type="entry name" value="ABC_Iron-Siderophores_B12_Hemin"/>
    <property type="match status" value="1"/>
</dbReference>
<dbReference type="Pfam" id="PF00005">
    <property type="entry name" value="ABC_tran"/>
    <property type="match status" value="1"/>
</dbReference>
<dbReference type="GO" id="GO:0005524">
    <property type="term" value="F:ATP binding"/>
    <property type="evidence" value="ECO:0007669"/>
    <property type="project" value="UniProtKB-KW"/>
</dbReference>
<keyword evidence="2" id="KW-0547">Nucleotide-binding</keyword>
<comment type="function">
    <text evidence="5">Part of the ABC transporter complex HmuTUV involved in hemin import. Responsible for energy coupling to the transport system.</text>
</comment>
<dbReference type="InterPro" id="IPR003593">
    <property type="entry name" value="AAA+_ATPase"/>
</dbReference>
<dbReference type="NCBIfam" id="NF010068">
    <property type="entry name" value="PRK13548.1"/>
    <property type="match status" value="1"/>
</dbReference>
<dbReference type="RefSeq" id="WP_184169722.1">
    <property type="nucleotide sequence ID" value="NZ_JACHGF010000001.1"/>
</dbReference>
<evidence type="ECO:0000256" key="2">
    <source>
        <dbReference type="ARBA" id="ARBA00022741"/>
    </source>
</evidence>
<comment type="caution">
    <text evidence="7">The sequence shown here is derived from an EMBL/GenBank/DDBJ whole genome shotgun (WGS) entry which is preliminary data.</text>
</comment>
<evidence type="ECO:0000256" key="5">
    <source>
        <dbReference type="ARBA" id="ARBA00037066"/>
    </source>
</evidence>
<keyword evidence="8" id="KW-1185">Reference proteome</keyword>
<keyword evidence="4" id="KW-1278">Translocase</keyword>
<gene>
    <name evidence="7" type="ORF">HNQ92_000258</name>
</gene>
<keyword evidence="3 7" id="KW-0067">ATP-binding</keyword>
<evidence type="ECO:0000256" key="1">
    <source>
        <dbReference type="ARBA" id="ARBA00022448"/>
    </source>
</evidence>
<dbReference type="EMBL" id="JACHGF010000001">
    <property type="protein sequence ID" value="MBB5282137.1"/>
    <property type="molecule type" value="Genomic_DNA"/>
</dbReference>
<dbReference type="FunFam" id="3.40.50.300:FF:000134">
    <property type="entry name" value="Iron-enterobactin ABC transporter ATP-binding protein"/>
    <property type="match status" value="1"/>
</dbReference>
<keyword evidence="1" id="KW-0813">Transport</keyword>
<accession>A0A840TK12</accession>
<dbReference type="PROSITE" id="PS00211">
    <property type="entry name" value="ABC_TRANSPORTER_1"/>
    <property type="match status" value="1"/>
</dbReference>
<dbReference type="Proteomes" id="UP000557307">
    <property type="component" value="Unassembled WGS sequence"/>
</dbReference>
<dbReference type="SUPFAM" id="SSF52540">
    <property type="entry name" value="P-loop containing nucleoside triphosphate hydrolases"/>
    <property type="match status" value="1"/>
</dbReference>
<sequence length="264" mass="29070">MIEVNNLSVSLGGKELLKNVSFRVRPGQFWAIVGPNGAGKSTLLKVLSRDLAPSGGEVLFNARPLAKYQNQELAQVRAVLSQHNQVSLPFKAEEIVMMGRYPYHEHEPTDADYAIVHRCLAKVEALHLADRLYPTLSGGEQQRVQLARTLAQIWEVPQGYLLLDEPTNGLDLKHQYQTLHLARELAGRGYGVVAVLHDLNMALHYADRLLLLSKGSTYAEGTPAEVLNPAAIEAVYGIAVQWVTPAEGGTCFIMPQPDFQPISL</sequence>
<evidence type="ECO:0000256" key="3">
    <source>
        <dbReference type="ARBA" id="ARBA00022840"/>
    </source>
</evidence>
<dbReference type="PANTHER" id="PTHR42794:SF1">
    <property type="entry name" value="HEMIN IMPORT ATP-BINDING PROTEIN HMUV"/>
    <property type="match status" value="1"/>
</dbReference>
<dbReference type="AlphaFoldDB" id="A0A840TK12"/>
<evidence type="ECO:0000313" key="8">
    <source>
        <dbReference type="Proteomes" id="UP000557307"/>
    </source>
</evidence>
<feature type="domain" description="ABC transporter" evidence="6">
    <location>
        <begin position="2"/>
        <end position="239"/>
    </location>
</feature>
<dbReference type="InterPro" id="IPR027417">
    <property type="entry name" value="P-loop_NTPase"/>
</dbReference>
<dbReference type="InterPro" id="IPR003439">
    <property type="entry name" value="ABC_transporter-like_ATP-bd"/>
</dbReference>
<reference evidence="7 8" key="1">
    <citation type="submission" date="2020-08" db="EMBL/GenBank/DDBJ databases">
        <title>Genomic Encyclopedia of Type Strains, Phase IV (KMG-IV): sequencing the most valuable type-strain genomes for metagenomic binning, comparative biology and taxonomic classification.</title>
        <authorList>
            <person name="Goeker M."/>
        </authorList>
    </citation>
    <scope>NUCLEOTIDE SEQUENCE [LARGE SCALE GENOMIC DNA]</scope>
    <source>
        <strain evidence="7 8">DSM 105074</strain>
    </source>
</reference>
<protein>
    <submittedName>
        <fullName evidence="7">Iron complex transport system ATP-binding protein</fullName>
    </submittedName>
</protein>
<evidence type="ECO:0000259" key="6">
    <source>
        <dbReference type="PROSITE" id="PS50893"/>
    </source>
</evidence>
<dbReference type="InterPro" id="IPR017871">
    <property type="entry name" value="ABC_transporter-like_CS"/>
</dbReference>